<dbReference type="InterPro" id="IPR001632">
    <property type="entry name" value="WD40_G-protein_beta-like"/>
</dbReference>
<dbReference type="InterPro" id="IPR036322">
    <property type="entry name" value="WD40_repeat_dom_sf"/>
</dbReference>
<dbReference type="SUPFAM" id="SSF50978">
    <property type="entry name" value="WD40 repeat-like"/>
    <property type="match status" value="1"/>
</dbReference>
<dbReference type="Proteomes" id="UP000001996">
    <property type="component" value="Unassembled WGS sequence"/>
</dbReference>
<dbReference type="PRINTS" id="PR00319">
    <property type="entry name" value="GPROTEINB"/>
</dbReference>
<dbReference type="PROSITE" id="PS50294">
    <property type="entry name" value="WD_REPEATS_REGION"/>
    <property type="match status" value="3"/>
</dbReference>
<dbReference type="PROSITE" id="PS50082">
    <property type="entry name" value="WD_REPEATS_2"/>
    <property type="match status" value="4"/>
</dbReference>
<dbReference type="OrthoDB" id="10255630at2759"/>
<dbReference type="FunCoup" id="A5DUJ3">
    <property type="interactions" value="426"/>
</dbReference>
<evidence type="ECO:0000256" key="7">
    <source>
        <dbReference type="SAM" id="MobiDB-lite"/>
    </source>
</evidence>
<evidence type="ECO:0000256" key="2">
    <source>
        <dbReference type="ARBA" id="ARBA00022574"/>
    </source>
</evidence>
<feature type="repeat" description="WD" evidence="5">
    <location>
        <begin position="232"/>
        <end position="277"/>
    </location>
</feature>
<accession>A5DUJ3</accession>
<dbReference type="KEGG" id="lel:PVL30_000996"/>
<evidence type="ECO:0000256" key="4">
    <source>
        <dbReference type="ARBA" id="ARBA00023224"/>
    </source>
</evidence>
<dbReference type="Gene3D" id="2.130.10.10">
    <property type="entry name" value="YVTN repeat-like/Quinoprotein amine dehydrogenase"/>
    <property type="match status" value="2"/>
</dbReference>
<proteinExistence type="inferred from homology"/>
<feature type="repeat" description="WD" evidence="5">
    <location>
        <begin position="191"/>
        <end position="231"/>
    </location>
</feature>
<evidence type="ECO:0000313" key="9">
    <source>
        <dbReference type="Proteomes" id="UP000001996"/>
    </source>
</evidence>
<feature type="compositionally biased region" description="Low complexity" evidence="7">
    <location>
        <begin position="370"/>
        <end position="397"/>
    </location>
</feature>
<evidence type="ECO:0000313" key="8">
    <source>
        <dbReference type="EMBL" id="EDK42851.1"/>
    </source>
</evidence>
<feature type="repeat" description="WD" evidence="5">
    <location>
        <begin position="79"/>
        <end position="111"/>
    </location>
</feature>
<dbReference type="CDD" id="cd00200">
    <property type="entry name" value="WD40"/>
    <property type="match status" value="1"/>
</dbReference>
<dbReference type="EMBL" id="CH981524">
    <property type="protein sequence ID" value="EDK42851.1"/>
    <property type="molecule type" value="Genomic_DNA"/>
</dbReference>
<evidence type="ECO:0000256" key="3">
    <source>
        <dbReference type="ARBA" id="ARBA00022737"/>
    </source>
</evidence>
<feature type="repeat" description="WD" evidence="5">
    <location>
        <begin position="472"/>
        <end position="505"/>
    </location>
</feature>
<dbReference type="PROSITE" id="PS00678">
    <property type="entry name" value="WD_REPEATS_1"/>
    <property type="match status" value="1"/>
</dbReference>
<dbReference type="GeneID" id="5235563"/>
<evidence type="ECO:0000256" key="6">
    <source>
        <dbReference type="SAM" id="Coils"/>
    </source>
</evidence>
<feature type="coiled-coil region" evidence="6">
    <location>
        <begin position="7"/>
        <end position="50"/>
    </location>
</feature>
<dbReference type="eggNOG" id="KOG0286">
    <property type="taxonomic scope" value="Eukaryota"/>
</dbReference>
<name>A5DUJ3_LODEL</name>
<evidence type="ECO:0000256" key="5">
    <source>
        <dbReference type="PROSITE-ProRule" id="PRU00221"/>
    </source>
</evidence>
<dbReference type="PANTHER" id="PTHR19850">
    <property type="entry name" value="GUANINE NUCLEOTIDE-BINDING PROTEIN BETA G PROTEIN BETA"/>
    <property type="match status" value="1"/>
</dbReference>
<gene>
    <name evidence="8" type="ORF">LELG_01029</name>
</gene>
<reference evidence="8 9" key="1">
    <citation type="journal article" date="2009" name="Nature">
        <title>Evolution of pathogenicity and sexual reproduction in eight Candida genomes.</title>
        <authorList>
            <person name="Butler G."/>
            <person name="Rasmussen M.D."/>
            <person name="Lin M.F."/>
            <person name="Santos M.A."/>
            <person name="Sakthikumar S."/>
            <person name="Munro C.A."/>
            <person name="Rheinbay E."/>
            <person name="Grabherr M."/>
            <person name="Forche A."/>
            <person name="Reedy J.L."/>
            <person name="Agrafioti I."/>
            <person name="Arnaud M.B."/>
            <person name="Bates S."/>
            <person name="Brown A.J."/>
            <person name="Brunke S."/>
            <person name="Costanzo M.C."/>
            <person name="Fitzpatrick D.A."/>
            <person name="de Groot P.W."/>
            <person name="Harris D."/>
            <person name="Hoyer L.L."/>
            <person name="Hube B."/>
            <person name="Klis F.M."/>
            <person name="Kodira C."/>
            <person name="Lennard N."/>
            <person name="Logue M.E."/>
            <person name="Martin R."/>
            <person name="Neiman A.M."/>
            <person name="Nikolaou E."/>
            <person name="Quail M.A."/>
            <person name="Quinn J."/>
            <person name="Santos M.C."/>
            <person name="Schmitzberger F.F."/>
            <person name="Sherlock G."/>
            <person name="Shah P."/>
            <person name="Silverstein K.A."/>
            <person name="Skrzypek M.S."/>
            <person name="Soll D."/>
            <person name="Staggs R."/>
            <person name="Stansfield I."/>
            <person name="Stumpf M.P."/>
            <person name="Sudbery P.E."/>
            <person name="Srikantha T."/>
            <person name="Zeng Q."/>
            <person name="Berman J."/>
            <person name="Berriman M."/>
            <person name="Heitman J."/>
            <person name="Gow N.A."/>
            <person name="Lorenz M.C."/>
            <person name="Birren B.W."/>
            <person name="Kellis M."/>
            <person name="Cuomo C.A."/>
        </authorList>
    </citation>
    <scope>NUCLEOTIDE SEQUENCE [LARGE SCALE GENOMIC DNA]</scope>
    <source>
        <strain evidence="9">ATCC 11503 / BCRC 21390 / CBS 2605 / JCM 1781 / NBRC 1676 / NRRL YB-4239</strain>
    </source>
</reference>
<protein>
    <recommendedName>
        <fullName evidence="10">Guanine nucleotide-binding protein subunit beta</fullName>
    </recommendedName>
</protein>
<comment type="similarity">
    <text evidence="1">Belongs to the WD repeat G protein beta family.</text>
</comment>
<evidence type="ECO:0000256" key="1">
    <source>
        <dbReference type="ARBA" id="ARBA00009768"/>
    </source>
</evidence>
<sequence>MLSVDPYQQKQQQLQKLRQDADTAAVNKQIEQAKAKAKKLYEEIVTVKQKIQDSTLQSNSVNVSTIPQNSCKLKLYNTLTGHLNKVAKICWNTESSRILSASQDGFMIIWDAVTGFKKQAIQLDNPWVLTCSLSPNEKMVASAGLDNACTIFKIKADTSNNPVQQTNKREGVLTNSFPMQAGFYQSVQSIFKGHTAYISDCEFIGNNSIVTASGDMTCSLWDVTKGSKSRDFIDHVGDVLCLAIFPKDILLDNLFISGSSDGYVKVWDLRQATPTQSFSISNSDVNCAKIFPDGNAFAIGSDDGLVRLFDLRSDCGLANYSLQLALINSQTALEGLPQLHLPTRELSDVAANKTVTKASGTTDKASALATSTSNTNTSTNISNNTNTNNNNNNNNNNQQAQNCENESLRGGIFSKSTNSDRASINSRASVLENQGVFSLDFGKSGRFLYACYSEYGCVVWDTLKNDVIGTLGNDHLNKISNVSVSPDGIGLATGSWDATIKVWSV</sequence>
<dbReference type="InterPro" id="IPR001680">
    <property type="entry name" value="WD40_rpt"/>
</dbReference>
<dbReference type="InParanoid" id="A5DUJ3"/>
<keyword evidence="3" id="KW-0677">Repeat</keyword>
<organism evidence="8 9">
    <name type="scientific">Lodderomyces elongisporus (strain ATCC 11503 / CBS 2605 / JCM 1781 / NBRC 1676 / NRRL YB-4239)</name>
    <name type="common">Yeast</name>
    <name type="synonym">Saccharomyces elongisporus</name>
    <dbReference type="NCBI Taxonomy" id="379508"/>
    <lineage>
        <taxon>Eukaryota</taxon>
        <taxon>Fungi</taxon>
        <taxon>Dikarya</taxon>
        <taxon>Ascomycota</taxon>
        <taxon>Saccharomycotina</taxon>
        <taxon>Pichiomycetes</taxon>
        <taxon>Debaryomycetaceae</taxon>
        <taxon>Candida/Lodderomyces clade</taxon>
        <taxon>Lodderomyces</taxon>
    </lineage>
</organism>
<dbReference type="VEuPathDB" id="FungiDB:LELG_01029"/>
<dbReference type="SMART" id="SM00320">
    <property type="entry name" value="WD40"/>
    <property type="match status" value="7"/>
</dbReference>
<dbReference type="STRING" id="379508.A5DUJ3"/>
<dbReference type="PRINTS" id="PR00320">
    <property type="entry name" value="GPROTEINBRPT"/>
</dbReference>
<dbReference type="OMA" id="CHQTFSG"/>
<keyword evidence="9" id="KW-1185">Reference proteome</keyword>
<dbReference type="GO" id="GO:0007165">
    <property type="term" value="P:signal transduction"/>
    <property type="evidence" value="ECO:0007669"/>
    <property type="project" value="UniProtKB-KW"/>
</dbReference>
<keyword evidence="6" id="KW-0175">Coiled coil</keyword>
<dbReference type="InterPro" id="IPR019775">
    <property type="entry name" value="WD40_repeat_CS"/>
</dbReference>
<feature type="region of interest" description="Disordered" evidence="7">
    <location>
        <begin position="365"/>
        <end position="401"/>
    </location>
</feature>
<dbReference type="Pfam" id="PF00400">
    <property type="entry name" value="WD40"/>
    <property type="match status" value="5"/>
</dbReference>
<dbReference type="HOGENOM" id="CLU_000288_57_34_1"/>
<keyword evidence="2 5" id="KW-0853">WD repeat</keyword>
<dbReference type="InterPro" id="IPR020472">
    <property type="entry name" value="WD40_PAC1"/>
</dbReference>
<evidence type="ECO:0008006" key="10">
    <source>
        <dbReference type="Google" id="ProtNLM"/>
    </source>
</evidence>
<dbReference type="InterPro" id="IPR016346">
    <property type="entry name" value="G-protein_beta_1-5"/>
</dbReference>
<dbReference type="AlphaFoldDB" id="A5DUJ3"/>
<keyword evidence="4" id="KW-0807">Transducer</keyword>
<dbReference type="InterPro" id="IPR015943">
    <property type="entry name" value="WD40/YVTN_repeat-like_dom_sf"/>
</dbReference>